<dbReference type="InterPro" id="IPR001498">
    <property type="entry name" value="Impact_N"/>
</dbReference>
<dbReference type="InterPro" id="IPR020568">
    <property type="entry name" value="Ribosomal_Su5_D2-typ_SF"/>
</dbReference>
<dbReference type="Pfam" id="PF01205">
    <property type="entry name" value="Impact_N"/>
    <property type="match status" value="1"/>
</dbReference>
<comment type="caution">
    <text evidence="4">The sequence shown here is derived from an EMBL/GenBank/DDBJ whole genome shotgun (WGS) entry which is preliminary data.</text>
</comment>
<sequence>MTKSPLYSRSPRPTYSSFGPKVLHNAVQSNCSSHDNCAVRNLVDKPEKETQLSQMSKKRARSPPPPSPPFIFQSDSIEDRSSKFTAVYSPTLSAQELQALPEYKEATHLIAAWRKPSAQRMLNSQPILETGYDDDGEKYGGKTLEKVLVGMSVEGAVVVARWYGGVMLGPVRFDHIRNCASQAIRRWKVSESEDCEVESKKAKLDSEEKDKAQLIKVLRERDQSIAVLRDLLAGKSKPAMPSQSGGAVGGTKLPDYETLPSATLKKLETVRDKTIGWVLQEIEKAEEPKGKDQIITTSIKSTSKAQLDDGSAPVEQSMAIGHSDTRAPR</sequence>
<organism evidence="4 5">
    <name type="scientific">Stereocaulon virgatum</name>
    <dbReference type="NCBI Taxonomy" id="373712"/>
    <lineage>
        <taxon>Eukaryota</taxon>
        <taxon>Fungi</taxon>
        <taxon>Dikarya</taxon>
        <taxon>Ascomycota</taxon>
        <taxon>Pezizomycotina</taxon>
        <taxon>Lecanoromycetes</taxon>
        <taxon>OSLEUM clade</taxon>
        <taxon>Lecanoromycetidae</taxon>
        <taxon>Lecanorales</taxon>
        <taxon>Lecanorineae</taxon>
        <taxon>Stereocaulaceae</taxon>
        <taxon>Stereocaulon</taxon>
    </lineage>
</organism>
<reference evidence="4 5" key="1">
    <citation type="submission" date="2024-09" db="EMBL/GenBank/DDBJ databases">
        <title>Rethinking Asexuality: The Enigmatic Case of Functional Sexual Genes in Lepraria (Stereocaulaceae).</title>
        <authorList>
            <person name="Doellman M."/>
            <person name="Sun Y."/>
            <person name="Barcenas-Pena A."/>
            <person name="Lumbsch H.T."/>
            <person name="Grewe F."/>
        </authorList>
    </citation>
    <scope>NUCLEOTIDE SEQUENCE [LARGE SCALE GENOMIC DNA]</scope>
    <source>
        <strain evidence="4 5">Mercado 3170</strain>
    </source>
</reference>
<feature type="region of interest" description="Disordered" evidence="2">
    <location>
        <begin position="286"/>
        <end position="329"/>
    </location>
</feature>
<feature type="region of interest" description="Disordered" evidence="2">
    <location>
        <begin position="42"/>
        <end position="74"/>
    </location>
</feature>
<dbReference type="PANTHER" id="PTHR16301">
    <property type="entry name" value="IMPACT-RELATED"/>
    <property type="match status" value="1"/>
</dbReference>
<evidence type="ECO:0000256" key="2">
    <source>
        <dbReference type="SAM" id="MobiDB-lite"/>
    </source>
</evidence>
<feature type="domain" description="Impact N-terminal" evidence="3">
    <location>
        <begin position="80"/>
        <end position="184"/>
    </location>
</feature>
<dbReference type="Proteomes" id="UP001590950">
    <property type="component" value="Unassembled WGS sequence"/>
</dbReference>
<comment type="similarity">
    <text evidence="1">Belongs to the IMPACT family.</text>
</comment>
<protein>
    <recommendedName>
        <fullName evidence="3">Impact N-terminal domain-containing protein</fullName>
    </recommendedName>
</protein>
<feature type="compositionally biased region" description="Polar residues" evidence="2">
    <location>
        <begin position="294"/>
        <end position="305"/>
    </location>
</feature>
<dbReference type="InterPro" id="IPR036956">
    <property type="entry name" value="Impact_N_sf"/>
</dbReference>
<dbReference type="EMBL" id="JBEFKJ010000027">
    <property type="protein sequence ID" value="KAL2039074.1"/>
    <property type="molecule type" value="Genomic_DNA"/>
</dbReference>
<dbReference type="Gene3D" id="3.30.230.30">
    <property type="entry name" value="Impact, N-terminal domain"/>
    <property type="match status" value="1"/>
</dbReference>
<evidence type="ECO:0000256" key="1">
    <source>
        <dbReference type="ARBA" id="ARBA00007665"/>
    </source>
</evidence>
<gene>
    <name evidence="4" type="ORF">N7G274_008123</name>
</gene>
<accession>A0ABR3ZZF6</accession>
<keyword evidence="5" id="KW-1185">Reference proteome</keyword>
<dbReference type="SUPFAM" id="SSF54211">
    <property type="entry name" value="Ribosomal protein S5 domain 2-like"/>
    <property type="match status" value="1"/>
</dbReference>
<evidence type="ECO:0000313" key="5">
    <source>
        <dbReference type="Proteomes" id="UP001590950"/>
    </source>
</evidence>
<dbReference type="PANTHER" id="PTHR16301:SF25">
    <property type="entry name" value="PROTEIN IMPACT"/>
    <property type="match status" value="1"/>
</dbReference>
<evidence type="ECO:0000259" key="3">
    <source>
        <dbReference type="Pfam" id="PF01205"/>
    </source>
</evidence>
<proteinExistence type="inferred from homology"/>
<dbReference type="InterPro" id="IPR023582">
    <property type="entry name" value="Impact"/>
</dbReference>
<name>A0ABR3ZZF6_9LECA</name>
<evidence type="ECO:0000313" key="4">
    <source>
        <dbReference type="EMBL" id="KAL2039074.1"/>
    </source>
</evidence>